<name>A0A7W6E466_9RHOB</name>
<evidence type="ECO:0000313" key="9">
    <source>
        <dbReference type="EMBL" id="MBB3994433.1"/>
    </source>
</evidence>
<dbReference type="AlphaFoldDB" id="A0A7W6E466"/>
<keyword evidence="10" id="KW-1185">Reference proteome</keyword>
<dbReference type="PANTHER" id="PTHR11063:SF8">
    <property type="entry name" value="DELTA-1-PYRROLINE-5-CARBOXYLATE SYNTHASE"/>
    <property type="match status" value="1"/>
</dbReference>
<comment type="subcellular location">
    <subcellularLocation>
        <location evidence="7">Cytoplasm</location>
    </subcellularLocation>
</comment>
<evidence type="ECO:0000256" key="4">
    <source>
        <dbReference type="ARBA" id="ARBA00022857"/>
    </source>
</evidence>
<evidence type="ECO:0000256" key="6">
    <source>
        <dbReference type="ARBA" id="ARBA00049024"/>
    </source>
</evidence>
<dbReference type="EC" id="1.2.1.41" evidence="7"/>
<dbReference type="InterPro" id="IPR016163">
    <property type="entry name" value="Ald_DH_C"/>
</dbReference>
<dbReference type="InterPro" id="IPR016161">
    <property type="entry name" value="Ald_DH/histidinol_DH"/>
</dbReference>
<dbReference type="CDD" id="cd07079">
    <property type="entry name" value="ALDH_F18-19_ProA-GPR"/>
    <property type="match status" value="1"/>
</dbReference>
<dbReference type="NCBIfam" id="NF001221">
    <property type="entry name" value="PRK00197.1"/>
    <property type="match status" value="1"/>
</dbReference>
<evidence type="ECO:0000256" key="3">
    <source>
        <dbReference type="ARBA" id="ARBA00022650"/>
    </source>
</evidence>
<dbReference type="GO" id="GO:0050661">
    <property type="term" value="F:NADP binding"/>
    <property type="evidence" value="ECO:0007669"/>
    <property type="project" value="InterPro"/>
</dbReference>
<protein>
    <recommendedName>
        <fullName evidence="7">Gamma-glutamyl phosphate reductase</fullName>
        <shortName evidence="7">GPR</shortName>
        <ecNumber evidence="7">1.2.1.41</ecNumber>
    </recommendedName>
    <alternativeName>
        <fullName evidence="7">Glutamate-5-semialdehyde dehydrogenase</fullName>
    </alternativeName>
    <alternativeName>
        <fullName evidence="7">Glutamyl-gamma-semialdehyde dehydrogenase</fullName>
        <shortName evidence="7">GSA dehydrogenase</shortName>
    </alternativeName>
</protein>
<evidence type="ECO:0000256" key="1">
    <source>
        <dbReference type="ARBA" id="ARBA00004985"/>
    </source>
</evidence>
<gene>
    <name evidence="7" type="primary">proA</name>
    <name evidence="9" type="ORF">GGR95_002079</name>
</gene>
<evidence type="ECO:0000313" key="10">
    <source>
        <dbReference type="Proteomes" id="UP000530268"/>
    </source>
</evidence>
<evidence type="ECO:0000256" key="7">
    <source>
        <dbReference type="HAMAP-Rule" id="MF_00412"/>
    </source>
</evidence>
<reference evidence="9 10" key="1">
    <citation type="submission" date="2020-08" db="EMBL/GenBank/DDBJ databases">
        <title>Genomic Encyclopedia of Type Strains, Phase IV (KMG-IV): sequencing the most valuable type-strain genomes for metagenomic binning, comparative biology and taxonomic classification.</title>
        <authorList>
            <person name="Goeker M."/>
        </authorList>
    </citation>
    <scope>NUCLEOTIDE SEQUENCE [LARGE SCALE GENOMIC DNA]</scope>
    <source>
        <strain evidence="9 10">DSM 102234</strain>
    </source>
</reference>
<dbReference type="SUPFAM" id="SSF53720">
    <property type="entry name" value="ALDH-like"/>
    <property type="match status" value="1"/>
</dbReference>
<proteinExistence type="inferred from homology"/>
<dbReference type="RefSeq" id="WP_184565475.1">
    <property type="nucleotide sequence ID" value="NZ_JACIEI010000006.1"/>
</dbReference>
<dbReference type="Pfam" id="PF00171">
    <property type="entry name" value="Aldedh"/>
    <property type="match status" value="1"/>
</dbReference>
<dbReference type="Proteomes" id="UP000530268">
    <property type="component" value="Unassembled WGS sequence"/>
</dbReference>
<keyword evidence="5 7" id="KW-0560">Oxidoreductase</keyword>
<dbReference type="GO" id="GO:0005737">
    <property type="term" value="C:cytoplasm"/>
    <property type="evidence" value="ECO:0007669"/>
    <property type="project" value="UniProtKB-SubCell"/>
</dbReference>
<comment type="function">
    <text evidence="7">Catalyzes the NADPH-dependent reduction of L-glutamate 5-phosphate into L-glutamate 5-semialdehyde and phosphate. The product spontaneously undergoes cyclization to form 1-pyrroline-5-carboxylate.</text>
</comment>
<dbReference type="EMBL" id="JACIEI010000006">
    <property type="protein sequence ID" value="MBB3994433.1"/>
    <property type="molecule type" value="Genomic_DNA"/>
</dbReference>
<dbReference type="Gene3D" id="3.40.309.10">
    <property type="entry name" value="Aldehyde Dehydrogenase, Chain A, domain 2"/>
    <property type="match status" value="1"/>
</dbReference>
<keyword evidence="3 7" id="KW-0641">Proline biosynthesis</keyword>
<dbReference type="NCBIfam" id="TIGR00407">
    <property type="entry name" value="proA"/>
    <property type="match status" value="1"/>
</dbReference>
<dbReference type="GO" id="GO:0004350">
    <property type="term" value="F:glutamate-5-semialdehyde dehydrogenase activity"/>
    <property type="evidence" value="ECO:0007669"/>
    <property type="project" value="UniProtKB-UniRule"/>
</dbReference>
<evidence type="ECO:0000259" key="8">
    <source>
        <dbReference type="Pfam" id="PF00171"/>
    </source>
</evidence>
<dbReference type="GO" id="GO:0055129">
    <property type="term" value="P:L-proline biosynthetic process"/>
    <property type="evidence" value="ECO:0007669"/>
    <property type="project" value="UniProtKB-UniRule"/>
</dbReference>
<comment type="similarity">
    <text evidence="7">Belongs to the gamma-glutamyl phosphate reductase family.</text>
</comment>
<comment type="caution">
    <text evidence="9">The sequence shown here is derived from an EMBL/GenBank/DDBJ whole genome shotgun (WGS) entry which is preliminary data.</text>
</comment>
<dbReference type="PIRSF" id="PIRSF000151">
    <property type="entry name" value="GPR"/>
    <property type="match status" value="1"/>
</dbReference>
<keyword evidence="7" id="KW-0963">Cytoplasm</keyword>
<dbReference type="HAMAP" id="MF_00412">
    <property type="entry name" value="ProA"/>
    <property type="match status" value="1"/>
</dbReference>
<comment type="pathway">
    <text evidence="1 7">Amino-acid biosynthesis; L-proline biosynthesis; L-glutamate 5-semialdehyde from L-glutamate: step 2/2.</text>
</comment>
<dbReference type="Gene3D" id="3.40.605.10">
    <property type="entry name" value="Aldehyde Dehydrogenase, Chain A, domain 1"/>
    <property type="match status" value="1"/>
</dbReference>
<accession>A0A7W6E466</accession>
<dbReference type="InterPro" id="IPR000965">
    <property type="entry name" value="GPR_dom"/>
</dbReference>
<dbReference type="InterPro" id="IPR016162">
    <property type="entry name" value="Ald_DH_N"/>
</dbReference>
<dbReference type="PROSITE" id="PS01223">
    <property type="entry name" value="PROA"/>
    <property type="match status" value="1"/>
</dbReference>
<keyword evidence="4 7" id="KW-0521">NADP</keyword>
<dbReference type="InterPro" id="IPR012134">
    <property type="entry name" value="Glu-5-SA_DH"/>
</dbReference>
<dbReference type="PANTHER" id="PTHR11063">
    <property type="entry name" value="GLUTAMATE SEMIALDEHYDE DEHYDROGENASE"/>
    <property type="match status" value="1"/>
</dbReference>
<keyword evidence="2 7" id="KW-0028">Amino-acid biosynthesis</keyword>
<comment type="catalytic activity">
    <reaction evidence="6 7">
        <text>L-glutamate 5-semialdehyde + phosphate + NADP(+) = L-glutamyl 5-phosphate + NADPH + H(+)</text>
        <dbReference type="Rhea" id="RHEA:19541"/>
        <dbReference type="ChEBI" id="CHEBI:15378"/>
        <dbReference type="ChEBI" id="CHEBI:43474"/>
        <dbReference type="ChEBI" id="CHEBI:57783"/>
        <dbReference type="ChEBI" id="CHEBI:58066"/>
        <dbReference type="ChEBI" id="CHEBI:58274"/>
        <dbReference type="ChEBI" id="CHEBI:58349"/>
        <dbReference type="EC" id="1.2.1.41"/>
    </reaction>
</comment>
<evidence type="ECO:0000256" key="5">
    <source>
        <dbReference type="ARBA" id="ARBA00023002"/>
    </source>
</evidence>
<feature type="domain" description="Aldehyde dehydrogenase" evidence="8">
    <location>
        <begin position="16"/>
        <end position="286"/>
    </location>
</feature>
<sequence>MTDLTDIPAVMADIGARAKAAAATLATATAERKHAALISAADAVWSRREEIYTANAQDMAYGTDKGLSPAMLDRLKLDDARLQSIVDGLRAIAEQPDPVGEVMAEWDQSSGIHIARVRTPLGVIGVIYESRPNVTADAGALCLKAGNAVILRGGSESFHSSRALHACLQQGLRDAGLPEDAIQLVPTRDRAAVQAMLTMTDTIDVIVPRGGKGLVGLVQREARVPVFAHLEGIVHIYIDKEADPEKVLKVVLNAKTRRTGVCGAAECLLIHKDVSQTIGKGVINALMAAGVEVRADGGLQRIEGVVAAQDDDWGREYLDMIIAAREVDSLEDAIAHISQYGSNHTDCILTEDLAAAETFMNRLDSAIVMHNASTQFADGGEFGMGAEIGIATGKMHARGPVGAAQLTSFKYKVTGNGTIRS</sequence>
<organism evidence="9 10">
    <name type="scientific">Sulfitobacter undariae</name>
    <dbReference type="NCBI Taxonomy" id="1563671"/>
    <lineage>
        <taxon>Bacteria</taxon>
        <taxon>Pseudomonadati</taxon>
        <taxon>Pseudomonadota</taxon>
        <taxon>Alphaproteobacteria</taxon>
        <taxon>Rhodobacterales</taxon>
        <taxon>Roseobacteraceae</taxon>
        <taxon>Sulfitobacter</taxon>
    </lineage>
</organism>
<dbReference type="FunFam" id="3.40.309.10:FF:000006">
    <property type="entry name" value="Gamma-glutamyl phosphate reductase"/>
    <property type="match status" value="1"/>
</dbReference>
<dbReference type="UniPathway" id="UPA00098">
    <property type="reaction ID" value="UER00360"/>
</dbReference>
<dbReference type="InterPro" id="IPR020593">
    <property type="entry name" value="G-glutamylP_reductase_CS"/>
</dbReference>
<evidence type="ECO:0000256" key="2">
    <source>
        <dbReference type="ARBA" id="ARBA00022605"/>
    </source>
</evidence>
<dbReference type="InterPro" id="IPR015590">
    <property type="entry name" value="Aldehyde_DH_dom"/>
</dbReference>